<gene>
    <name evidence="2" type="ORF">PHYBOEH_001420</name>
</gene>
<dbReference type="EMBL" id="JAGDFL010000013">
    <property type="protein sequence ID" value="KAG7401428.1"/>
    <property type="molecule type" value="Genomic_DNA"/>
</dbReference>
<accession>A0A8T1XAU1</accession>
<organism evidence="2 3">
    <name type="scientific">Phytophthora boehmeriae</name>
    <dbReference type="NCBI Taxonomy" id="109152"/>
    <lineage>
        <taxon>Eukaryota</taxon>
        <taxon>Sar</taxon>
        <taxon>Stramenopiles</taxon>
        <taxon>Oomycota</taxon>
        <taxon>Peronosporomycetes</taxon>
        <taxon>Peronosporales</taxon>
        <taxon>Peronosporaceae</taxon>
        <taxon>Phytophthora</taxon>
    </lineage>
</organism>
<feature type="compositionally biased region" description="Basic and acidic residues" evidence="1">
    <location>
        <begin position="107"/>
        <end position="116"/>
    </location>
</feature>
<evidence type="ECO:0000313" key="2">
    <source>
        <dbReference type="EMBL" id="KAG7401428.1"/>
    </source>
</evidence>
<sequence length="175" mass="19813">MRMLALNAVLIIDSHQKRRRANTITITKKMDNANQAAQEGHRLVLHPQTGLYVQVPIDRQFGSPNNANALPSDLTCKYASTHCSEPRSLKRNGELHNLCEFHRERANETQGRFDARRRQRRQQQQGISNPGFDQGDGSTDLELPEPIQASDSDHVPATLEEWEADLLLEHIQESG</sequence>
<evidence type="ECO:0000313" key="3">
    <source>
        <dbReference type="Proteomes" id="UP000693981"/>
    </source>
</evidence>
<reference evidence="2" key="1">
    <citation type="submission" date="2021-02" db="EMBL/GenBank/DDBJ databases">
        <authorList>
            <person name="Palmer J.M."/>
        </authorList>
    </citation>
    <scope>NUCLEOTIDE SEQUENCE</scope>
    <source>
        <strain evidence="2">SCRP23</strain>
    </source>
</reference>
<comment type="caution">
    <text evidence="2">The sequence shown here is derived from an EMBL/GenBank/DDBJ whole genome shotgun (WGS) entry which is preliminary data.</text>
</comment>
<protein>
    <submittedName>
        <fullName evidence="2">Uncharacterized protein</fullName>
    </submittedName>
</protein>
<keyword evidence="3" id="KW-1185">Reference proteome</keyword>
<proteinExistence type="predicted"/>
<dbReference type="OrthoDB" id="89365at2759"/>
<name>A0A8T1XAU1_9STRA</name>
<dbReference type="AlphaFoldDB" id="A0A8T1XAU1"/>
<evidence type="ECO:0000256" key="1">
    <source>
        <dbReference type="SAM" id="MobiDB-lite"/>
    </source>
</evidence>
<dbReference type="Proteomes" id="UP000693981">
    <property type="component" value="Unassembled WGS sequence"/>
</dbReference>
<feature type="region of interest" description="Disordered" evidence="1">
    <location>
        <begin position="107"/>
        <end position="157"/>
    </location>
</feature>